<accession>A0AAW2VXD0</accession>
<name>A0AAW2VXD0_9LAMI</name>
<comment type="caution">
    <text evidence="1">The sequence shown here is derived from an EMBL/GenBank/DDBJ whole genome shotgun (WGS) entry which is preliminary data.</text>
</comment>
<dbReference type="AlphaFoldDB" id="A0AAW2VXD0"/>
<reference evidence="1" key="2">
    <citation type="journal article" date="2024" name="Plant">
        <title>Genomic evolution and insights into agronomic trait innovations of Sesamum species.</title>
        <authorList>
            <person name="Miao H."/>
            <person name="Wang L."/>
            <person name="Qu L."/>
            <person name="Liu H."/>
            <person name="Sun Y."/>
            <person name="Le M."/>
            <person name="Wang Q."/>
            <person name="Wei S."/>
            <person name="Zheng Y."/>
            <person name="Lin W."/>
            <person name="Duan Y."/>
            <person name="Cao H."/>
            <person name="Xiong S."/>
            <person name="Wang X."/>
            <person name="Wei L."/>
            <person name="Li C."/>
            <person name="Ma Q."/>
            <person name="Ju M."/>
            <person name="Zhao R."/>
            <person name="Li G."/>
            <person name="Mu C."/>
            <person name="Tian Q."/>
            <person name="Mei H."/>
            <person name="Zhang T."/>
            <person name="Gao T."/>
            <person name="Zhang H."/>
        </authorList>
    </citation>
    <scope>NUCLEOTIDE SEQUENCE</scope>
    <source>
        <strain evidence="1">KEN1</strain>
    </source>
</reference>
<sequence>MRRALRGHADHRIAKAERGCSLPSRDASASFEIVGETHSGRLASPADREDACKECVPTASANMGILDRRVHGLAVLRREAFRCRASELQCRRHAMNRR</sequence>
<organism evidence="1">
    <name type="scientific">Sesamum latifolium</name>
    <dbReference type="NCBI Taxonomy" id="2727402"/>
    <lineage>
        <taxon>Eukaryota</taxon>
        <taxon>Viridiplantae</taxon>
        <taxon>Streptophyta</taxon>
        <taxon>Embryophyta</taxon>
        <taxon>Tracheophyta</taxon>
        <taxon>Spermatophyta</taxon>
        <taxon>Magnoliopsida</taxon>
        <taxon>eudicotyledons</taxon>
        <taxon>Gunneridae</taxon>
        <taxon>Pentapetalae</taxon>
        <taxon>asterids</taxon>
        <taxon>lamiids</taxon>
        <taxon>Lamiales</taxon>
        <taxon>Pedaliaceae</taxon>
        <taxon>Sesamum</taxon>
    </lineage>
</organism>
<gene>
    <name evidence="1" type="ORF">Slati_2770700</name>
</gene>
<evidence type="ECO:0000313" key="1">
    <source>
        <dbReference type="EMBL" id="KAL0434364.1"/>
    </source>
</evidence>
<protein>
    <submittedName>
        <fullName evidence="1">Uncharacterized protein</fullName>
    </submittedName>
</protein>
<dbReference type="EMBL" id="JACGWN010000009">
    <property type="protein sequence ID" value="KAL0434364.1"/>
    <property type="molecule type" value="Genomic_DNA"/>
</dbReference>
<proteinExistence type="predicted"/>
<reference evidence="1" key="1">
    <citation type="submission" date="2020-06" db="EMBL/GenBank/DDBJ databases">
        <authorList>
            <person name="Li T."/>
            <person name="Hu X."/>
            <person name="Zhang T."/>
            <person name="Song X."/>
            <person name="Zhang H."/>
            <person name="Dai N."/>
            <person name="Sheng W."/>
            <person name="Hou X."/>
            <person name="Wei L."/>
        </authorList>
    </citation>
    <scope>NUCLEOTIDE SEQUENCE</scope>
    <source>
        <strain evidence="1">KEN1</strain>
        <tissue evidence="1">Leaf</tissue>
    </source>
</reference>